<comment type="caution">
    <text evidence="1">The sequence shown here is derived from an EMBL/GenBank/DDBJ whole genome shotgun (WGS) entry which is preliminary data.</text>
</comment>
<dbReference type="Proteomes" id="UP000322940">
    <property type="component" value="Unassembled WGS sequence"/>
</dbReference>
<reference evidence="1 2" key="1">
    <citation type="journal article" date="2019" name="Nat. Med.">
        <title>A library of human gut bacterial isolates paired with longitudinal multiomics data enables mechanistic microbiome research.</title>
        <authorList>
            <person name="Poyet M."/>
            <person name="Groussin M."/>
            <person name="Gibbons S.M."/>
            <person name="Avila-Pacheco J."/>
            <person name="Jiang X."/>
            <person name="Kearney S.M."/>
            <person name="Perrotta A.R."/>
            <person name="Berdy B."/>
            <person name="Zhao S."/>
            <person name="Lieberman T.D."/>
            <person name="Swanson P.K."/>
            <person name="Smith M."/>
            <person name="Roesemann S."/>
            <person name="Alexander J.E."/>
            <person name="Rich S.A."/>
            <person name="Livny J."/>
            <person name="Vlamakis H."/>
            <person name="Clish C."/>
            <person name="Bullock K."/>
            <person name="Deik A."/>
            <person name="Scott J."/>
            <person name="Pierce K.A."/>
            <person name="Xavier R.J."/>
            <person name="Alm E.J."/>
        </authorList>
    </citation>
    <scope>NUCLEOTIDE SEQUENCE [LARGE SCALE GENOMIC DNA]</scope>
    <source>
        <strain evidence="1 2">BIOML-A266</strain>
    </source>
</reference>
<dbReference type="RefSeq" id="WP_130065943.1">
    <property type="nucleotide sequence ID" value="NZ_JBEJHJ010000055.1"/>
</dbReference>
<organism evidence="1 2">
    <name type="scientific">Alistipes onderdonkii</name>
    <dbReference type="NCBI Taxonomy" id="328813"/>
    <lineage>
        <taxon>Bacteria</taxon>
        <taxon>Pseudomonadati</taxon>
        <taxon>Bacteroidota</taxon>
        <taxon>Bacteroidia</taxon>
        <taxon>Bacteroidales</taxon>
        <taxon>Rikenellaceae</taxon>
        <taxon>Alistipes</taxon>
    </lineage>
</organism>
<gene>
    <name evidence="1" type="primary">traN</name>
    <name evidence="1" type="ORF">F2Y10_15560</name>
</gene>
<dbReference type="NCBIfam" id="TIGR03780">
    <property type="entry name" value="Bac_Flav_CT_N"/>
    <property type="match status" value="1"/>
</dbReference>
<protein>
    <submittedName>
        <fullName evidence="1">Conjugative transposon protein TraN</fullName>
    </submittedName>
</protein>
<dbReference type="AlphaFoldDB" id="A0A5B3GRI5"/>
<evidence type="ECO:0000313" key="1">
    <source>
        <dbReference type="EMBL" id="KAA2375179.1"/>
    </source>
</evidence>
<name>A0A5B3GRI5_9BACT</name>
<sequence>MKRDLIYLILIVAAIAAVKVTARTTPETPAEIRPLRIEAGFTKTVHILFPSPVTYIDIGSMDIIAGKADGAENVVRVKAAVRNFAAETNLTVITEDGGFFTFDVYYAENPAVSTLNLTVQEPQPESMKKPAAVGYPQPTAPASESRVLLREVGREKPATVKRMLSDIYRQNRTDVKGIRTKKYGIGVEVLGIYVFNDVIYIHTCISNDTNISFEVDARRFIVADRKLAKRTAQQQTSLEILRVCNDPAVVRGHQRQRTVFALPKLTIPDDKVLLLEIVEKNGARHQTVEIPAGELLDAKLL</sequence>
<dbReference type="EMBL" id="VVXH01000025">
    <property type="protein sequence ID" value="KAA2375179.1"/>
    <property type="molecule type" value="Genomic_DNA"/>
</dbReference>
<proteinExistence type="predicted"/>
<dbReference type="InterPro" id="IPR022298">
    <property type="entry name" value="Conjug_transposon_TraN"/>
</dbReference>
<evidence type="ECO:0000313" key="2">
    <source>
        <dbReference type="Proteomes" id="UP000322940"/>
    </source>
</evidence>
<dbReference type="Pfam" id="PF13595">
    <property type="entry name" value="DUF4138"/>
    <property type="match status" value="1"/>
</dbReference>
<accession>A0A5B3GRI5</accession>